<dbReference type="InterPro" id="IPR044839">
    <property type="entry name" value="NDR1-like"/>
</dbReference>
<evidence type="ECO:0000256" key="1">
    <source>
        <dbReference type="ARBA" id="ARBA00004167"/>
    </source>
</evidence>
<evidence type="ECO:0000256" key="4">
    <source>
        <dbReference type="ARBA" id="ARBA00023136"/>
    </source>
</evidence>
<protein>
    <recommendedName>
        <fullName evidence="6">Late embryogenesis abundant protein LEA-2 subgroup domain-containing protein</fullName>
    </recommendedName>
</protein>
<organism evidence="7 8">
    <name type="scientific">Tetracentron sinense</name>
    <name type="common">Spur-leaf</name>
    <dbReference type="NCBI Taxonomy" id="13715"/>
    <lineage>
        <taxon>Eukaryota</taxon>
        <taxon>Viridiplantae</taxon>
        <taxon>Streptophyta</taxon>
        <taxon>Embryophyta</taxon>
        <taxon>Tracheophyta</taxon>
        <taxon>Spermatophyta</taxon>
        <taxon>Magnoliopsida</taxon>
        <taxon>Trochodendrales</taxon>
        <taxon>Trochodendraceae</taxon>
        <taxon>Tetracentron</taxon>
    </lineage>
</organism>
<keyword evidence="4 5" id="KW-0472">Membrane</keyword>
<gene>
    <name evidence="7" type="ORF">HHK36_016689</name>
</gene>
<evidence type="ECO:0000313" key="8">
    <source>
        <dbReference type="Proteomes" id="UP000655225"/>
    </source>
</evidence>
<evidence type="ECO:0000256" key="2">
    <source>
        <dbReference type="ARBA" id="ARBA00022692"/>
    </source>
</evidence>
<keyword evidence="8" id="KW-1185">Reference proteome</keyword>
<evidence type="ECO:0000256" key="5">
    <source>
        <dbReference type="SAM" id="Phobius"/>
    </source>
</evidence>
<dbReference type="EMBL" id="JABCRI010000011">
    <property type="protein sequence ID" value="KAF8397767.1"/>
    <property type="molecule type" value="Genomic_DNA"/>
</dbReference>
<comment type="subcellular location">
    <subcellularLocation>
        <location evidence="1">Membrane</location>
        <topology evidence="1">Single-pass membrane protein</topology>
    </subcellularLocation>
</comment>
<dbReference type="PANTHER" id="PTHR31234">
    <property type="entry name" value="LATE EMBRYOGENESIS ABUNDANT (LEA) HYDROXYPROLINE-RICH GLYCOPROTEIN FAMILY"/>
    <property type="match status" value="1"/>
</dbReference>
<reference evidence="7 8" key="1">
    <citation type="submission" date="2020-04" db="EMBL/GenBank/DDBJ databases">
        <title>Plant Genome Project.</title>
        <authorList>
            <person name="Zhang R.-G."/>
        </authorList>
    </citation>
    <scope>NUCLEOTIDE SEQUENCE [LARGE SCALE GENOMIC DNA]</scope>
    <source>
        <strain evidence="7">YNK0</strain>
        <tissue evidence="7">Leaf</tissue>
    </source>
</reference>
<feature type="transmembrane region" description="Helical" evidence="5">
    <location>
        <begin position="24"/>
        <end position="46"/>
    </location>
</feature>
<dbReference type="InterPro" id="IPR004864">
    <property type="entry name" value="LEA_2"/>
</dbReference>
<evidence type="ECO:0000259" key="6">
    <source>
        <dbReference type="Pfam" id="PF03168"/>
    </source>
</evidence>
<feature type="domain" description="Late embryogenesis abundant protein LEA-2 subgroup" evidence="6">
    <location>
        <begin position="78"/>
        <end position="176"/>
    </location>
</feature>
<dbReference type="AlphaFoldDB" id="A0A834Z0X2"/>
<evidence type="ECO:0000313" key="7">
    <source>
        <dbReference type="EMBL" id="KAF8397767.1"/>
    </source>
</evidence>
<dbReference type="PANTHER" id="PTHR31234:SF39">
    <property type="entry name" value="HARPIN-INDUCED PROTEIN 1 CONTAINING PROTEIN, EXPRESSED"/>
    <property type="match status" value="1"/>
</dbReference>
<proteinExistence type="predicted"/>
<dbReference type="Proteomes" id="UP000655225">
    <property type="component" value="Unassembled WGS sequence"/>
</dbReference>
<dbReference type="GO" id="GO:0098542">
    <property type="term" value="P:defense response to other organism"/>
    <property type="evidence" value="ECO:0007669"/>
    <property type="project" value="InterPro"/>
</dbReference>
<dbReference type="GO" id="GO:0005886">
    <property type="term" value="C:plasma membrane"/>
    <property type="evidence" value="ECO:0007669"/>
    <property type="project" value="TreeGrafter"/>
</dbReference>
<sequence length="201" mass="22725">MASPSSSATMQAIPSSRWRLSNCIPITILFSVLLFCLSVFIVWLVIRPKGLVYTIEDGSVHGFDLKNNHLNATFDFILRSYNHNRKVSVNYDSIKVSVSYEGETIASDFFEPFFQPHRNVTRFEVKPVARSVSLMEFVARDLRLEKSSGKVRLAVEVKARIGFKVGVWNSAHRTLRVLCSPVVVFVSSSEKADRTFCNTDI</sequence>
<dbReference type="OMA" id="SRYYRVH"/>
<dbReference type="Pfam" id="PF03168">
    <property type="entry name" value="LEA_2"/>
    <property type="match status" value="1"/>
</dbReference>
<keyword evidence="2 5" id="KW-0812">Transmembrane</keyword>
<comment type="caution">
    <text evidence="7">The sequence shown here is derived from an EMBL/GenBank/DDBJ whole genome shotgun (WGS) entry which is preliminary data.</text>
</comment>
<accession>A0A834Z0X2</accession>
<evidence type="ECO:0000256" key="3">
    <source>
        <dbReference type="ARBA" id="ARBA00022989"/>
    </source>
</evidence>
<name>A0A834Z0X2_TETSI</name>
<dbReference type="OrthoDB" id="669838at2759"/>
<keyword evidence="3 5" id="KW-1133">Transmembrane helix</keyword>